<reference evidence="5" key="2">
    <citation type="submission" date="2023-01" db="EMBL/GenBank/DDBJ databases">
        <authorList>
            <person name="Sun Q."/>
            <person name="Evtushenko L."/>
        </authorList>
    </citation>
    <scope>NUCLEOTIDE SEQUENCE</scope>
    <source>
        <strain evidence="5">VKM Ac-1321</strain>
    </source>
</reference>
<dbReference type="PANTHER" id="PTHR42939:SF1">
    <property type="entry name" value="ABC TRANSPORTER ATP-BINDING PROTEIN ALBC-RELATED"/>
    <property type="match status" value="1"/>
</dbReference>
<evidence type="ECO:0000313" key="5">
    <source>
        <dbReference type="EMBL" id="GLL05466.1"/>
    </source>
</evidence>
<dbReference type="InterPro" id="IPR017871">
    <property type="entry name" value="ABC_transporter-like_CS"/>
</dbReference>
<evidence type="ECO:0000313" key="6">
    <source>
        <dbReference type="Proteomes" id="UP001143480"/>
    </source>
</evidence>
<feature type="domain" description="ABC transporter" evidence="4">
    <location>
        <begin position="11"/>
        <end position="217"/>
    </location>
</feature>
<keyword evidence="3 5" id="KW-0067">ATP-binding</keyword>
<dbReference type="SUPFAM" id="SSF52540">
    <property type="entry name" value="P-loop containing nucleoside triphosphate hydrolases"/>
    <property type="match status" value="1"/>
</dbReference>
<dbReference type="PANTHER" id="PTHR42939">
    <property type="entry name" value="ABC TRANSPORTER ATP-BINDING PROTEIN ALBC-RELATED"/>
    <property type="match status" value="1"/>
</dbReference>
<evidence type="ECO:0000259" key="4">
    <source>
        <dbReference type="PROSITE" id="PS50893"/>
    </source>
</evidence>
<dbReference type="InterPro" id="IPR051782">
    <property type="entry name" value="ABC_Transporter_VariousFunc"/>
</dbReference>
<keyword evidence="2" id="KW-0547">Nucleotide-binding</keyword>
<dbReference type="AlphaFoldDB" id="A0A9W6KS10"/>
<keyword evidence="1" id="KW-0813">Transport</keyword>
<organism evidence="5 6">
    <name type="scientific">Dactylosporangium matsuzakiense</name>
    <dbReference type="NCBI Taxonomy" id="53360"/>
    <lineage>
        <taxon>Bacteria</taxon>
        <taxon>Bacillati</taxon>
        <taxon>Actinomycetota</taxon>
        <taxon>Actinomycetes</taxon>
        <taxon>Micromonosporales</taxon>
        <taxon>Micromonosporaceae</taxon>
        <taxon>Dactylosporangium</taxon>
    </lineage>
</organism>
<gene>
    <name evidence="5" type="ORF">GCM10017581_072130</name>
</gene>
<protein>
    <submittedName>
        <fullName evidence="5">ABC transporter ATP-binding protein</fullName>
    </submittedName>
</protein>
<keyword evidence="6" id="KW-1185">Reference proteome</keyword>
<accession>A0A9W6KS10</accession>
<evidence type="ECO:0000256" key="3">
    <source>
        <dbReference type="ARBA" id="ARBA00022840"/>
    </source>
</evidence>
<dbReference type="InterPro" id="IPR027417">
    <property type="entry name" value="P-loop_NTPase"/>
</dbReference>
<sequence length="219" mass="23218">MLAGALYTRRVLTIDQVKIGYGDRVVIEELSLDVAAGEGVALRGPNGIGKSTVLRCVAGLLEPAGGAVRVDGEPVDERRGSFRRTVAALLDPPAWYPGLSAQEHLSLVRLANAPVGADWFAEGELAERLGVTGFADAGPGSLSSGQRQRLALAMVLDRPSRLLLLDEPERHLDREGRETVAMLIGEYLGRGGAALLASHDPTVTAGCEIIELSTDWADE</sequence>
<dbReference type="InterPro" id="IPR003593">
    <property type="entry name" value="AAA+_ATPase"/>
</dbReference>
<reference evidence="5" key="1">
    <citation type="journal article" date="2014" name="Int. J. Syst. Evol. Microbiol.">
        <title>Complete genome sequence of Corynebacterium casei LMG S-19264T (=DSM 44701T), isolated from a smear-ripened cheese.</title>
        <authorList>
            <consortium name="US DOE Joint Genome Institute (JGI-PGF)"/>
            <person name="Walter F."/>
            <person name="Albersmeier A."/>
            <person name="Kalinowski J."/>
            <person name="Ruckert C."/>
        </authorList>
    </citation>
    <scope>NUCLEOTIDE SEQUENCE</scope>
    <source>
        <strain evidence="5">VKM Ac-1321</strain>
    </source>
</reference>
<dbReference type="InterPro" id="IPR003439">
    <property type="entry name" value="ABC_transporter-like_ATP-bd"/>
</dbReference>
<dbReference type="PROSITE" id="PS00211">
    <property type="entry name" value="ABC_TRANSPORTER_1"/>
    <property type="match status" value="1"/>
</dbReference>
<dbReference type="Proteomes" id="UP001143480">
    <property type="component" value="Unassembled WGS sequence"/>
</dbReference>
<dbReference type="EMBL" id="BSFP01000058">
    <property type="protein sequence ID" value="GLL05466.1"/>
    <property type="molecule type" value="Genomic_DNA"/>
</dbReference>
<dbReference type="GO" id="GO:0005524">
    <property type="term" value="F:ATP binding"/>
    <property type="evidence" value="ECO:0007669"/>
    <property type="project" value="UniProtKB-KW"/>
</dbReference>
<comment type="caution">
    <text evidence="5">The sequence shown here is derived from an EMBL/GenBank/DDBJ whole genome shotgun (WGS) entry which is preliminary data.</text>
</comment>
<dbReference type="GO" id="GO:0016887">
    <property type="term" value="F:ATP hydrolysis activity"/>
    <property type="evidence" value="ECO:0007669"/>
    <property type="project" value="InterPro"/>
</dbReference>
<dbReference type="PROSITE" id="PS50893">
    <property type="entry name" value="ABC_TRANSPORTER_2"/>
    <property type="match status" value="1"/>
</dbReference>
<proteinExistence type="predicted"/>
<dbReference type="SMART" id="SM00382">
    <property type="entry name" value="AAA"/>
    <property type="match status" value="1"/>
</dbReference>
<name>A0A9W6KS10_9ACTN</name>
<evidence type="ECO:0000256" key="1">
    <source>
        <dbReference type="ARBA" id="ARBA00022448"/>
    </source>
</evidence>
<dbReference type="Gene3D" id="3.40.50.300">
    <property type="entry name" value="P-loop containing nucleotide triphosphate hydrolases"/>
    <property type="match status" value="1"/>
</dbReference>
<dbReference type="Pfam" id="PF00005">
    <property type="entry name" value="ABC_tran"/>
    <property type="match status" value="1"/>
</dbReference>
<evidence type="ECO:0000256" key="2">
    <source>
        <dbReference type="ARBA" id="ARBA00022741"/>
    </source>
</evidence>